<evidence type="ECO:0000313" key="2">
    <source>
        <dbReference type="EMBL" id="KAJ6255381.1"/>
    </source>
</evidence>
<dbReference type="Proteomes" id="UP001150062">
    <property type="component" value="Unassembled WGS sequence"/>
</dbReference>
<evidence type="ECO:0000256" key="1">
    <source>
        <dbReference type="SAM" id="MobiDB-lite"/>
    </source>
</evidence>
<protein>
    <submittedName>
        <fullName evidence="2">Uncharacterized protein</fullName>
    </submittedName>
</protein>
<dbReference type="EMBL" id="JAOAOG010000005">
    <property type="protein sequence ID" value="KAJ6255381.1"/>
    <property type="molecule type" value="Genomic_DNA"/>
</dbReference>
<feature type="region of interest" description="Disordered" evidence="1">
    <location>
        <begin position="1"/>
        <end position="72"/>
    </location>
</feature>
<feature type="region of interest" description="Disordered" evidence="1">
    <location>
        <begin position="149"/>
        <end position="186"/>
    </location>
</feature>
<accession>A0ABQ8ZEQ4</accession>
<feature type="compositionally biased region" description="Basic and acidic residues" evidence="1">
    <location>
        <begin position="39"/>
        <end position="72"/>
    </location>
</feature>
<comment type="caution">
    <text evidence="2">The sequence shown here is derived from an EMBL/GenBank/DDBJ whole genome shotgun (WGS) entry which is preliminary data.</text>
</comment>
<gene>
    <name evidence="2" type="ORF">M0813_11464</name>
</gene>
<keyword evidence="3" id="KW-1185">Reference proteome</keyword>
<reference evidence="2" key="1">
    <citation type="submission" date="2022-08" db="EMBL/GenBank/DDBJ databases">
        <title>Novel sulfate-reducing endosymbionts in the free-living metamonad Anaeramoeba.</title>
        <authorList>
            <person name="Jerlstrom-Hultqvist J."/>
            <person name="Cepicka I."/>
            <person name="Gallot-Lavallee L."/>
            <person name="Salas-Leiva D."/>
            <person name="Curtis B.A."/>
            <person name="Zahonova K."/>
            <person name="Pipaliya S."/>
            <person name="Dacks J."/>
            <person name="Roger A.J."/>
        </authorList>
    </citation>
    <scope>NUCLEOTIDE SEQUENCE</scope>
    <source>
        <strain evidence="2">Schooner1</strain>
    </source>
</reference>
<name>A0ABQ8ZEQ4_9EUKA</name>
<feature type="compositionally biased region" description="Basic residues" evidence="1">
    <location>
        <begin position="153"/>
        <end position="186"/>
    </location>
</feature>
<sequence>MKVEKNHIELIQGGKKIIKSERKSEKKKGKKEKKSRKGIKGELGIKEKEKERKSKKKEEFDPEMNHENKIKLKNENKTAWNPNREDFGLCGKKIYSSGKHEIKIKIDQFPNPKNEWNYIDLGIIKTENRENFIKGGKNSDGIYFFQTLESKKTQKPKMQSRKRKMDQKNLPRKNKFKKKRHFHNFS</sequence>
<evidence type="ECO:0000313" key="3">
    <source>
        <dbReference type="Proteomes" id="UP001150062"/>
    </source>
</evidence>
<feature type="compositionally biased region" description="Basic residues" evidence="1">
    <location>
        <begin position="25"/>
        <end position="38"/>
    </location>
</feature>
<organism evidence="2 3">
    <name type="scientific">Anaeramoeba flamelloides</name>
    <dbReference type="NCBI Taxonomy" id="1746091"/>
    <lineage>
        <taxon>Eukaryota</taxon>
        <taxon>Metamonada</taxon>
        <taxon>Anaeramoebidae</taxon>
        <taxon>Anaeramoeba</taxon>
    </lineage>
</organism>
<proteinExistence type="predicted"/>